<dbReference type="EMBL" id="JAUUTY010000004">
    <property type="protein sequence ID" value="KAK1644502.1"/>
    <property type="molecule type" value="Genomic_DNA"/>
</dbReference>
<sequence length="191" mass="21488">MPPPAKDRRRAAPGSRVFEPLRERRRLRPAAAGLRRPRRRCGREKATGLLGRITELKREGRELGHFLGYAEKWNQRISPRLRAAWGKTGFQSSTRPAPRALKSTSCGSNERDRMPGNSFRGASSEHPDSRLSPRQAIPEASIEALKVQVAALQADKEQLIRKHQEALDAQKDISRELKDQAIQAGIRMARS</sequence>
<organism evidence="3 4">
    <name type="scientific">Lolium multiflorum</name>
    <name type="common">Italian ryegrass</name>
    <name type="synonym">Lolium perenne subsp. multiflorum</name>
    <dbReference type="NCBI Taxonomy" id="4521"/>
    <lineage>
        <taxon>Eukaryota</taxon>
        <taxon>Viridiplantae</taxon>
        <taxon>Streptophyta</taxon>
        <taxon>Embryophyta</taxon>
        <taxon>Tracheophyta</taxon>
        <taxon>Spermatophyta</taxon>
        <taxon>Magnoliopsida</taxon>
        <taxon>Liliopsida</taxon>
        <taxon>Poales</taxon>
        <taxon>Poaceae</taxon>
        <taxon>BOP clade</taxon>
        <taxon>Pooideae</taxon>
        <taxon>Poodae</taxon>
        <taxon>Poeae</taxon>
        <taxon>Poeae Chloroplast Group 2 (Poeae type)</taxon>
        <taxon>Loliodinae</taxon>
        <taxon>Loliinae</taxon>
        <taxon>Lolium</taxon>
    </lineage>
</organism>
<name>A0AAD8S5G6_LOLMU</name>
<evidence type="ECO:0000256" key="1">
    <source>
        <dbReference type="SAM" id="Coils"/>
    </source>
</evidence>
<keyword evidence="1" id="KW-0175">Coiled coil</keyword>
<gene>
    <name evidence="3" type="ORF">QYE76_062307</name>
</gene>
<reference evidence="3" key="1">
    <citation type="submission" date="2023-07" db="EMBL/GenBank/DDBJ databases">
        <title>A chromosome-level genome assembly of Lolium multiflorum.</title>
        <authorList>
            <person name="Chen Y."/>
            <person name="Copetti D."/>
            <person name="Kolliker R."/>
            <person name="Studer B."/>
        </authorList>
    </citation>
    <scope>NUCLEOTIDE SEQUENCE</scope>
    <source>
        <strain evidence="3">02402/16</strain>
        <tissue evidence="3">Leaf</tissue>
    </source>
</reference>
<feature type="region of interest" description="Disordered" evidence="2">
    <location>
        <begin position="88"/>
        <end position="137"/>
    </location>
</feature>
<keyword evidence="4" id="KW-1185">Reference proteome</keyword>
<accession>A0AAD8S5G6</accession>
<dbReference type="Proteomes" id="UP001231189">
    <property type="component" value="Unassembled WGS sequence"/>
</dbReference>
<proteinExistence type="predicted"/>
<protein>
    <submittedName>
        <fullName evidence="3">Uncharacterized protein</fullName>
    </submittedName>
</protein>
<comment type="caution">
    <text evidence="3">The sequence shown here is derived from an EMBL/GenBank/DDBJ whole genome shotgun (WGS) entry which is preliminary data.</text>
</comment>
<evidence type="ECO:0000256" key="2">
    <source>
        <dbReference type="SAM" id="MobiDB-lite"/>
    </source>
</evidence>
<dbReference type="AlphaFoldDB" id="A0AAD8S5G6"/>
<feature type="coiled-coil region" evidence="1">
    <location>
        <begin position="142"/>
        <end position="180"/>
    </location>
</feature>
<evidence type="ECO:0000313" key="4">
    <source>
        <dbReference type="Proteomes" id="UP001231189"/>
    </source>
</evidence>
<evidence type="ECO:0000313" key="3">
    <source>
        <dbReference type="EMBL" id="KAK1644502.1"/>
    </source>
</evidence>